<name>A0A8C5HMC1_GOUWI</name>
<evidence type="ECO:0000313" key="1">
    <source>
        <dbReference type="Ensembl" id="ENSGWIP00000047403.1"/>
    </source>
</evidence>
<accession>A0A8C5HMC1</accession>
<keyword evidence="2" id="KW-1185">Reference proteome</keyword>
<reference evidence="1" key="1">
    <citation type="submission" date="2020-06" db="EMBL/GenBank/DDBJ databases">
        <authorList>
            <consortium name="Wellcome Sanger Institute Data Sharing"/>
        </authorList>
    </citation>
    <scope>NUCLEOTIDE SEQUENCE [LARGE SCALE GENOMIC DNA]</scope>
</reference>
<organism evidence="1 2">
    <name type="scientific">Gouania willdenowi</name>
    <name type="common">Blunt-snouted clingfish</name>
    <name type="synonym">Lepadogaster willdenowi</name>
    <dbReference type="NCBI Taxonomy" id="441366"/>
    <lineage>
        <taxon>Eukaryota</taxon>
        <taxon>Metazoa</taxon>
        <taxon>Chordata</taxon>
        <taxon>Craniata</taxon>
        <taxon>Vertebrata</taxon>
        <taxon>Euteleostomi</taxon>
        <taxon>Actinopterygii</taxon>
        <taxon>Neopterygii</taxon>
        <taxon>Teleostei</taxon>
        <taxon>Neoteleostei</taxon>
        <taxon>Acanthomorphata</taxon>
        <taxon>Ovalentaria</taxon>
        <taxon>Blenniimorphae</taxon>
        <taxon>Blenniiformes</taxon>
        <taxon>Gobiesocoidei</taxon>
        <taxon>Gobiesocidae</taxon>
        <taxon>Gobiesocinae</taxon>
        <taxon>Gouania</taxon>
    </lineage>
</organism>
<dbReference type="Proteomes" id="UP000694680">
    <property type="component" value="Chromosome 6"/>
</dbReference>
<protein>
    <submittedName>
        <fullName evidence="1">Uncharacterized protein</fullName>
    </submittedName>
</protein>
<reference evidence="1" key="3">
    <citation type="submission" date="2025-09" db="UniProtKB">
        <authorList>
            <consortium name="Ensembl"/>
        </authorList>
    </citation>
    <scope>IDENTIFICATION</scope>
</reference>
<reference evidence="1" key="2">
    <citation type="submission" date="2025-08" db="UniProtKB">
        <authorList>
            <consortium name="Ensembl"/>
        </authorList>
    </citation>
    <scope>IDENTIFICATION</scope>
</reference>
<dbReference type="AlphaFoldDB" id="A0A8C5HMC1"/>
<dbReference type="Ensembl" id="ENSGWIT00000051290.1">
    <property type="protein sequence ID" value="ENSGWIP00000047403.1"/>
    <property type="gene ID" value="ENSGWIG00000023323.1"/>
</dbReference>
<proteinExistence type="predicted"/>
<sequence length="151" mass="15831">IKPISNTVEILVTGLDAASFNLLASNFGLKSRTGKNIWKRTASHIFVALGSSFNILSSFFTSLRSCPATSFSEPASGNLGSSCSTTICFLSRDQPLGLFFSPLGFCKTFRTGSATGRVSKLSLFPDSGLAAWVLIGSSGATDLVFKLCGSA</sequence>
<evidence type="ECO:0000313" key="2">
    <source>
        <dbReference type="Proteomes" id="UP000694680"/>
    </source>
</evidence>